<evidence type="ECO:0000313" key="9">
    <source>
        <dbReference type="Proteomes" id="UP000593562"/>
    </source>
</evidence>
<organism evidence="8 9">
    <name type="scientific">Tripterygium wilfordii</name>
    <name type="common">Thunder God vine</name>
    <dbReference type="NCBI Taxonomy" id="458696"/>
    <lineage>
        <taxon>Eukaryota</taxon>
        <taxon>Viridiplantae</taxon>
        <taxon>Streptophyta</taxon>
        <taxon>Embryophyta</taxon>
        <taxon>Tracheophyta</taxon>
        <taxon>Spermatophyta</taxon>
        <taxon>Magnoliopsida</taxon>
        <taxon>eudicotyledons</taxon>
        <taxon>Gunneridae</taxon>
        <taxon>Pentapetalae</taxon>
        <taxon>rosids</taxon>
        <taxon>fabids</taxon>
        <taxon>Celastrales</taxon>
        <taxon>Celastraceae</taxon>
        <taxon>Tripterygium</taxon>
    </lineage>
</organism>
<comment type="caution">
    <text evidence="8">The sequence shown here is derived from an EMBL/GenBank/DDBJ whole genome shotgun (WGS) entry which is preliminary data.</text>
</comment>
<dbReference type="SMART" id="SM00473">
    <property type="entry name" value="PAN_AP"/>
    <property type="match status" value="1"/>
</dbReference>
<dbReference type="InterPro" id="IPR036426">
    <property type="entry name" value="Bulb-type_lectin_dom_sf"/>
</dbReference>
<dbReference type="SUPFAM" id="SSF51110">
    <property type="entry name" value="alpha-D-mannose-specific plant lectins"/>
    <property type="match status" value="1"/>
</dbReference>
<dbReference type="Gene3D" id="1.10.510.10">
    <property type="entry name" value="Transferase(Phosphotransferase) domain 1"/>
    <property type="match status" value="1"/>
</dbReference>
<reference evidence="8 9" key="1">
    <citation type="journal article" date="2020" name="Nat. Commun.">
        <title>Genome of Tripterygium wilfordii and identification of cytochrome P450 involved in triptolide biosynthesis.</title>
        <authorList>
            <person name="Tu L."/>
            <person name="Su P."/>
            <person name="Zhang Z."/>
            <person name="Gao L."/>
            <person name="Wang J."/>
            <person name="Hu T."/>
            <person name="Zhou J."/>
            <person name="Zhang Y."/>
            <person name="Zhao Y."/>
            <person name="Liu Y."/>
            <person name="Song Y."/>
            <person name="Tong Y."/>
            <person name="Lu Y."/>
            <person name="Yang J."/>
            <person name="Xu C."/>
            <person name="Jia M."/>
            <person name="Peters R.J."/>
            <person name="Huang L."/>
            <person name="Gao W."/>
        </authorList>
    </citation>
    <scope>NUCLEOTIDE SEQUENCE [LARGE SCALE GENOMIC DNA]</scope>
    <source>
        <strain evidence="9">cv. XIE 37</strain>
        <tissue evidence="8">Leaf</tissue>
    </source>
</reference>
<keyword evidence="8" id="KW-0675">Receptor</keyword>
<dbReference type="SUPFAM" id="SSF51556">
    <property type="entry name" value="Metallo-dependent hydrolases"/>
    <property type="match status" value="1"/>
</dbReference>
<dbReference type="FunFam" id="2.90.10.10:FF:000002">
    <property type="entry name" value="Serine/threonine-protein kinase"/>
    <property type="match status" value="1"/>
</dbReference>
<feature type="domain" description="Bulb-type lectin" evidence="6">
    <location>
        <begin position="208"/>
        <end position="331"/>
    </location>
</feature>
<dbReference type="Gene3D" id="2.90.10.10">
    <property type="entry name" value="Bulb-type lectin domain"/>
    <property type="match status" value="1"/>
</dbReference>
<dbReference type="Pfam" id="PF01979">
    <property type="entry name" value="Amidohydro_1"/>
    <property type="match status" value="1"/>
</dbReference>
<dbReference type="Pfam" id="PF00954">
    <property type="entry name" value="S_locus_glycop"/>
    <property type="match status" value="1"/>
</dbReference>
<keyword evidence="1" id="KW-0479">Metal-binding</keyword>
<dbReference type="InterPro" id="IPR006680">
    <property type="entry name" value="Amidohydro-rel"/>
</dbReference>
<accession>A0A7J7CEK1</accession>
<dbReference type="InterPro" id="IPR032466">
    <property type="entry name" value="Metal_Hydrolase"/>
</dbReference>
<evidence type="ECO:0000256" key="5">
    <source>
        <dbReference type="ARBA" id="ARBA00023180"/>
    </source>
</evidence>
<dbReference type="GO" id="GO:0016301">
    <property type="term" value="F:kinase activity"/>
    <property type="evidence" value="ECO:0007669"/>
    <property type="project" value="UniProtKB-KW"/>
</dbReference>
<keyword evidence="9" id="KW-1185">Reference proteome</keyword>
<evidence type="ECO:0000256" key="3">
    <source>
        <dbReference type="ARBA" id="ARBA00022801"/>
    </source>
</evidence>
<keyword evidence="3" id="KW-0378">Hydrolase</keyword>
<dbReference type="InterPro" id="IPR003609">
    <property type="entry name" value="Pan_app"/>
</dbReference>
<dbReference type="InterPro" id="IPR002195">
    <property type="entry name" value="Dihydroorotase_CS"/>
</dbReference>
<dbReference type="PANTHER" id="PTHR32444">
    <property type="entry name" value="BULB-TYPE LECTIN DOMAIN-CONTAINING PROTEIN"/>
    <property type="match status" value="1"/>
</dbReference>
<dbReference type="PROSITE" id="PS00482">
    <property type="entry name" value="DIHYDROOROTASE_1"/>
    <property type="match status" value="1"/>
</dbReference>
<dbReference type="CDD" id="cd00028">
    <property type="entry name" value="B_lectin"/>
    <property type="match status" value="1"/>
</dbReference>
<keyword evidence="4" id="KW-1015">Disulfide bond</keyword>
<evidence type="ECO:0000256" key="2">
    <source>
        <dbReference type="ARBA" id="ARBA00022729"/>
    </source>
</evidence>
<keyword evidence="8" id="KW-0418">Kinase</keyword>
<dbReference type="Pfam" id="PF08276">
    <property type="entry name" value="PAN_2"/>
    <property type="match status" value="1"/>
</dbReference>
<dbReference type="SMART" id="SM00108">
    <property type="entry name" value="B_lectin"/>
    <property type="match status" value="1"/>
</dbReference>
<dbReference type="InterPro" id="IPR001480">
    <property type="entry name" value="Bulb-type_lectin_dom"/>
</dbReference>
<evidence type="ECO:0000313" key="8">
    <source>
        <dbReference type="EMBL" id="KAF5732569.1"/>
    </source>
</evidence>
<dbReference type="InParanoid" id="A0A7J7CEK1"/>
<evidence type="ECO:0000256" key="4">
    <source>
        <dbReference type="ARBA" id="ARBA00023157"/>
    </source>
</evidence>
<evidence type="ECO:0000259" key="7">
    <source>
        <dbReference type="PROSITE" id="PS50948"/>
    </source>
</evidence>
<dbReference type="PROSITE" id="PS50927">
    <property type="entry name" value="BULB_LECTIN"/>
    <property type="match status" value="1"/>
</dbReference>
<protein>
    <submittedName>
        <fullName evidence="8">Putative s-receptor kinase</fullName>
    </submittedName>
</protein>
<keyword evidence="8" id="KW-0808">Transferase</keyword>
<name>A0A7J7CEK1_TRIWF</name>
<dbReference type="Gene3D" id="3.20.20.140">
    <property type="entry name" value="Metal-dependent hydrolases"/>
    <property type="match status" value="1"/>
</dbReference>
<proteinExistence type="predicted"/>
<sequence length="731" mass="81973">MKRQANTIEPIKSLSTAFGFGMIKAFLAPKYISLKVEWRNQMKCSGSRMELTLTQPDDWHLHLRDGDLLQAVVPHSATHFGRAIVMPNLKSPITTTVAALNYRELILKALPSNSYFNPLMTLYLTDTTSPDEIKLARKSGAIFAVKLYPFGATTNSQNGVTDLFGKCLPVLVEMYIEEMDIKSKKPLFYQCLVLLLHLSFKIRSSEGSDTIFSGQSLSGNQTITSAGGDFKLGFFTPGKSRNYHVGIWYAKLPDQTVVWVANRQQPVSNLTSSALKLLENGNLVLLNQSKAIMWSTGSKSVAPNSTVTMLLDSGNLVIRDALDSSKILWQSFDYPTDHWLPGGKLGYNNLTKEKQKISPWRSSQNPAPALFSLEVEQDGTSHLLLWNESERYWTSGEWTGKVFTEVPELQLNYYVRNMTYISNENESYYTYSAAIPSAYTRFLLDVTGQLKQFVWQKSSNRWDLFWTRPPQECEVYAFCGPFSICNQDKAPLCFCPEGFETEAPGDWEMGDHTGGCTRRTPLQCDNGGTDTFLVIPNMRFPSNPESSTAKTIEECEKECSTNCSCNAFAYDSGCSIWKGDVFNLQQLPSDDKAGREFHIRISASDLRGNGVKETRGRRNSEQLDDEMDIYFPFRVANIIDKGEDVVQLLDDRLDGNTNIEELNKACRVACWCIQENEKDRPSMGQVVQLLEGLSEVGAPPIPRFLLGLSENPDEAIRFQETSSSSTLTGSN</sequence>
<dbReference type="SUPFAM" id="SSF57414">
    <property type="entry name" value="Hairpin loop containing domain-like"/>
    <property type="match status" value="1"/>
</dbReference>
<dbReference type="EMBL" id="JAAARO010000017">
    <property type="protein sequence ID" value="KAF5732569.1"/>
    <property type="molecule type" value="Genomic_DNA"/>
</dbReference>
<dbReference type="Pfam" id="PF01453">
    <property type="entry name" value="B_lectin"/>
    <property type="match status" value="1"/>
</dbReference>
<keyword evidence="2" id="KW-0732">Signal</keyword>
<gene>
    <name evidence="8" type="ORF">HS088_TW17G00099</name>
</gene>
<dbReference type="PROSITE" id="PS50948">
    <property type="entry name" value="PAN"/>
    <property type="match status" value="1"/>
</dbReference>
<dbReference type="AlphaFoldDB" id="A0A7J7CEK1"/>
<dbReference type="CDD" id="cd01098">
    <property type="entry name" value="PAN_AP_plant"/>
    <property type="match status" value="1"/>
</dbReference>
<evidence type="ECO:0000256" key="1">
    <source>
        <dbReference type="ARBA" id="ARBA00022723"/>
    </source>
</evidence>
<dbReference type="GO" id="GO:0016812">
    <property type="term" value="F:hydrolase activity, acting on carbon-nitrogen (but not peptide) bonds, in cyclic amides"/>
    <property type="evidence" value="ECO:0007669"/>
    <property type="project" value="InterPro"/>
</dbReference>
<feature type="domain" description="Apple" evidence="7">
    <location>
        <begin position="524"/>
        <end position="602"/>
    </location>
</feature>
<dbReference type="GO" id="GO:0048544">
    <property type="term" value="P:recognition of pollen"/>
    <property type="evidence" value="ECO:0007669"/>
    <property type="project" value="InterPro"/>
</dbReference>
<dbReference type="GO" id="GO:0046872">
    <property type="term" value="F:metal ion binding"/>
    <property type="evidence" value="ECO:0007669"/>
    <property type="project" value="UniProtKB-KW"/>
</dbReference>
<dbReference type="PANTHER" id="PTHR32444:SF247">
    <property type="entry name" value="OS01G0958200 PROTEIN"/>
    <property type="match status" value="1"/>
</dbReference>
<evidence type="ECO:0000259" key="6">
    <source>
        <dbReference type="PROSITE" id="PS50927"/>
    </source>
</evidence>
<dbReference type="InterPro" id="IPR000858">
    <property type="entry name" value="S_locus_glycoprot_dom"/>
</dbReference>
<dbReference type="Proteomes" id="UP000593562">
    <property type="component" value="Unassembled WGS sequence"/>
</dbReference>
<keyword evidence="5" id="KW-0325">Glycoprotein</keyword>